<protein>
    <submittedName>
        <fullName evidence="5">LacI family transcriptional regulator</fullName>
    </submittedName>
</protein>
<dbReference type="RefSeq" id="WP_230000690.1">
    <property type="nucleotide sequence ID" value="NZ_JAJJMN010000002.1"/>
</dbReference>
<dbReference type="InterPro" id="IPR000843">
    <property type="entry name" value="HTH_LacI"/>
</dbReference>
<dbReference type="Pfam" id="PF00356">
    <property type="entry name" value="LacI"/>
    <property type="match status" value="1"/>
</dbReference>
<dbReference type="EMBL" id="JAJJMN010000002">
    <property type="protein sequence ID" value="MCC9019629.1"/>
    <property type="molecule type" value="Genomic_DNA"/>
</dbReference>
<evidence type="ECO:0000256" key="1">
    <source>
        <dbReference type="ARBA" id="ARBA00023015"/>
    </source>
</evidence>
<organism evidence="5 6">
    <name type="scientific">Flavobacterium lipolyticum</name>
    <dbReference type="NCBI Taxonomy" id="2893754"/>
    <lineage>
        <taxon>Bacteria</taxon>
        <taxon>Pseudomonadati</taxon>
        <taxon>Bacteroidota</taxon>
        <taxon>Flavobacteriia</taxon>
        <taxon>Flavobacteriales</taxon>
        <taxon>Flavobacteriaceae</taxon>
        <taxon>Flavobacterium</taxon>
    </lineage>
</organism>
<comment type="caution">
    <text evidence="5">The sequence shown here is derived from an EMBL/GenBank/DDBJ whole genome shotgun (WGS) entry which is preliminary data.</text>
</comment>
<dbReference type="Gene3D" id="3.40.50.2300">
    <property type="match status" value="2"/>
</dbReference>
<dbReference type="PROSITE" id="PS50932">
    <property type="entry name" value="HTH_LACI_2"/>
    <property type="match status" value="1"/>
</dbReference>
<feature type="domain" description="HTH lacI-type" evidence="4">
    <location>
        <begin position="5"/>
        <end position="59"/>
    </location>
</feature>
<dbReference type="InterPro" id="IPR028082">
    <property type="entry name" value="Peripla_BP_I"/>
</dbReference>
<keyword evidence="3" id="KW-0804">Transcription</keyword>
<keyword evidence="2" id="KW-0238">DNA-binding</keyword>
<dbReference type="PANTHER" id="PTHR30146:SF109">
    <property type="entry name" value="HTH-TYPE TRANSCRIPTIONAL REGULATOR GALS"/>
    <property type="match status" value="1"/>
</dbReference>
<keyword evidence="1" id="KW-0805">Transcription regulation</keyword>
<dbReference type="CDD" id="cd01392">
    <property type="entry name" value="HTH_LacI"/>
    <property type="match status" value="1"/>
</dbReference>
<dbReference type="SUPFAM" id="SSF53822">
    <property type="entry name" value="Periplasmic binding protein-like I"/>
    <property type="match status" value="1"/>
</dbReference>
<dbReference type="CDD" id="cd06267">
    <property type="entry name" value="PBP1_LacI_sugar_binding-like"/>
    <property type="match status" value="1"/>
</dbReference>
<dbReference type="PANTHER" id="PTHR30146">
    <property type="entry name" value="LACI-RELATED TRANSCRIPTIONAL REPRESSOR"/>
    <property type="match status" value="1"/>
</dbReference>
<proteinExistence type="predicted"/>
<evidence type="ECO:0000256" key="3">
    <source>
        <dbReference type="ARBA" id="ARBA00023163"/>
    </source>
</evidence>
<gene>
    <name evidence="5" type="ORF">LNQ34_17800</name>
</gene>
<dbReference type="SUPFAM" id="SSF47413">
    <property type="entry name" value="lambda repressor-like DNA-binding domains"/>
    <property type="match status" value="1"/>
</dbReference>
<sequence length="344" mass="38409">MSEKITIYDIAEKLNITAATVSRALNNNPKIKESTRELVIKTAASMNYKQNKLALALKSGRSNNIGVIVPRIDSNFFASVIRGIEEELHPHGYQVIICQTHENPKRENENLYTLIDAQVDGIIMSVTDVTGENDGAFQYVLQKNVPLIFFDRSKHIDGVSSVTINDFRGGYQTTKHLIDEGCRNIAHLSGDQSLEIFKNRFLGYKQALLDHGITFDEKYVIPVKSTVDHGKQAIELLLQLETPPDAIFSSSDFAALGAIQELKERNVSIPKEFCVAGFSNEPFTKFMELSITSVDQSPLEMGKMSARVFLEQVDKTETIKIEKKVVLAPELHIRKSSSRTTSSS</sequence>
<reference evidence="5" key="1">
    <citation type="submission" date="2021-11" db="EMBL/GenBank/DDBJ databases">
        <title>Description of novel Flavobacterium species.</title>
        <authorList>
            <person name="Saticioglu I.B."/>
            <person name="Ay H."/>
            <person name="Altun S."/>
            <person name="Duman M."/>
        </authorList>
    </citation>
    <scope>NUCLEOTIDE SEQUENCE</scope>
    <source>
        <strain evidence="5">F-126</strain>
    </source>
</reference>
<dbReference type="Pfam" id="PF00532">
    <property type="entry name" value="Peripla_BP_1"/>
    <property type="match status" value="1"/>
</dbReference>
<keyword evidence="6" id="KW-1185">Reference proteome</keyword>
<evidence type="ECO:0000256" key="2">
    <source>
        <dbReference type="ARBA" id="ARBA00023125"/>
    </source>
</evidence>
<dbReference type="Proteomes" id="UP001430700">
    <property type="component" value="Unassembled WGS sequence"/>
</dbReference>
<evidence type="ECO:0000259" key="4">
    <source>
        <dbReference type="PROSITE" id="PS50932"/>
    </source>
</evidence>
<accession>A0ABS8M480</accession>
<dbReference type="InterPro" id="IPR010982">
    <property type="entry name" value="Lambda_DNA-bd_dom_sf"/>
</dbReference>
<name>A0ABS8M480_9FLAO</name>
<dbReference type="InterPro" id="IPR001761">
    <property type="entry name" value="Peripla_BP/Lac1_sug-bd_dom"/>
</dbReference>
<evidence type="ECO:0000313" key="5">
    <source>
        <dbReference type="EMBL" id="MCC9019629.1"/>
    </source>
</evidence>
<evidence type="ECO:0000313" key="6">
    <source>
        <dbReference type="Proteomes" id="UP001430700"/>
    </source>
</evidence>
<dbReference type="Gene3D" id="1.10.260.40">
    <property type="entry name" value="lambda repressor-like DNA-binding domains"/>
    <property type="match status" value="1"/>
</dbReference>
<dbReference type="SMART" id="SM00354">
    <property type="entry name" value="HTH_LACI"/>
    <property type="match status" value="1"/>
</dbReference>